<dbReference type="CDD" id="cd00077">
    <property type="entry name" value="HDc"/>
    <property type="match status" value="1"/>
</dbReference>
<dbReference type="InterPro" id="IPR037522">
    <property type="entry name" value="HD_GYP_dom"/>
</dbReference>
<dbReference type="InterPro" id="IPR003607">
    <property type="entry name" value="HD/PDEase_dom"/>
</dbReference>
<dbReference type="Pfam" id="PF13487">
    <property type="entry name" value="HD_5"/>
    <property type="match status" value="1"/>
</dbReference>
<dbReference type="Proteomes" id="UP000318704">
    <property type="component" value="Chromosome"/>
</dbReference>
<feature type="region of interest" description="Disordered" evidence="1">
    <location>
        <begin position="73"/>
        <end position="118"/>
    </location>
</feature>
<keyword evidence="3" id="KW-0378">Hydrolase</keyword>
<dbReference type="SUPFAM" id="SSF109604">
    <property type="entry name" value="HD-domain/PDEase-like"/>
    <property type="match status" value="1"/>
</dbReference>
<dbReference type="RefSeq" id="WP_144988727.1">
    <property type="nucleotide sequence ID" value="NZ_CP037920.1"/>
</dbReference>
<dbReference type="EMBL" id="CP037920">
    <property type="protein sequence ID" value="QDT99327.1"/>
    <property type="molecule type" value="Genomic_DNA"/>
</dbReference>
<evidence type="ECO:0000256" key="1">
    <source>
        <dbReference type="SAM" id="MobiDB-lite"/>
    </source>
</evidence>
<feature type="compositionally biased region" description="Polar residues" evidence="1">
    <location>
        <begin position="99"/>
        <end position="109"/>
    </location>
</feature>
<protein>
    <submittedName>
        <fullName evidence="3">Cyclic di-GMP phosphodiesterase response regulator RpfG</fullName>
        <ecNumber evidence="3">3.1.4.52</ecNumber>
    </submittedName>
</protein>
<reference evidence="3 4" key="1">
    <citation type="submission" date="2019-03" db="EMBL/GenBank/DDBJ databases">
        <title>Deep-cultivation of Planctomycetes and their phenomic and genomic characterization uncovers novel biology.</title>
        <authorList>
            <person name="Wiegand S."/>
            <person name="Jogler M."/>
            <person name="Boedeker C."/>
            <person name="Pinto D."/>
            <person name="Vollmers J."/>
            <person name="Rivas-Marin E."/>
            <person name="Kohn T."/>
            <person name="Peeters S.H."/>
            <person name="Heuer A."/>
            <person name="Rast P."/>
            <person name="Oberbeckmann S."/>
            <person name="Bunk B."/>
            <person name="Jeske O."/>
            <person name="Meyerdierks A."/>
            <person name="Storesund J.E."/>
            <person name="Kallscheuer N."/>
            <person name="Luecker S."/>
            <person name="Lage O.M."/>
            <person name="Pohl T."/>
            <person name="Merkel B.J."/>
            <person name="Hornburger P."/>
            <person name="Mueller R.-W."/>
            <person name="Bruemmer F."/>
            <person name="Labrenz M."/>
            <person name="Spormann A.M."/>
            <person name="Op den Camp H."/>
            <person name="Overmann J."/>
            <person name="Amann R."/>
            <person name="Jetten M.S.M."/>
            <person name="Mascher T."/>
            <person name="Medema M.H."/>
            <person name="Devos D.P."/>
            <person name="Kaster A.-K."/>
            <person name="Ovreas L."/>
            <person name="Rohde M."/>
            <person name="Galperin M.Y."/>
            <person name="Jogler C."/>
        </authorList>
    </citation>
    <scope>NUCLEOTIDE SEQUENCE [LARGE SCALE GENOMIC DNA]</scope>
    <source>
        <strain evidence="3 4">V144</strain>
    </source>
</reference>
<dbReference type="AlphaFoldDB" id="A0A517W268"/>
<accession>A0A517W268</accession>
<dbReference type="PANTHER" id="PTHR43155">
    <property type="entry name" value="CYCLIC DI-GMP PHOSPHODIESTERASE PA4108-RELATED"/>
    <property type="match status" value="1"/>
</dbReference>
<evidence type="ECO:0000313" key="4">
    <source>
        <dbReference type="Proteomes" id="UP000318704"/>
    </source>
</evidence>
<dbReference type="EC" id="3.1.4.52" evidence="3"/>
<evidence type="ECO:0000259" key="2">
    <source>
        <dbReference type="PROSITE" id="PS51832"/>
    </source>
</evidence>
<proteinExistence type="predicted"/>
<organism evidence="3 4">
    <name type="scientific">Gimesia aquarii</name>
    <dbReference type="NCBI Taxonomy" id="2527964"/>
    <lineage>
        <taxon>Bacteria</taxon>
        <taxon>Pseudomonadati</taxon>
        <taxon>Planctomycetota</taxon>
        <taxon>Planctomycetia</taxon>
        <taxon>Planctomycetales</taxon>
        <taxon>Planctomycetaceae</taxon>
        <taxon>Gimesia</taxon>
    </lineage>
</organism>
<feature type="compositionally biased region" description="Polar residues" evidence="1">
    <location>
        <begin position="81"/>
        <end position="90"/>
    </location>
</feature>
<dbReference type="GO" id="GO:0071111">
    <property type="term" value="F:cyclic-guanylate-specific phosphodiesterase activity"/>
    <property type="evidence" value="ECO:0007669"/>
    <property type="project" value="UniProtKB-EC"/>
</dbReference>
<dbReference type="PROSITE" id="PS51832">
    <property type="entry name" value="HD_GYP"/>
    <property type="match status" value="1"/>
</dbReference>
<name>A0A517W268_9PLAN</name>
<dbReference type="KEGG" id="gaw:V144x_48380"/>
<dbReference type="PANTHER" id="PTHR43155:SF2">
    <property type="entry name" value="CYCLIC DI-GMP PHOSPHODIESTERASE PA4108"/>
    <property type="match status" value="1"/>
</dbReference>
<feature type="domain" description="HD-GYP" evidence="2">
    <location>
        <begin position="186"/>
        <end position="383"/>
    </location>
</feature>
<gene>
    <name evidence="3" type="primary">rpfG_5</name>
    <name evidence="3" type="ORF">V144x_48380</name>
</gene>
<evidence type="ECO:0000313" key="3">
    <source>
        <dbReference type="EMBL" id="QDT99327.1"/>
    </source>
</evidence>
<sequence>MVAQSVKNKASQYTSLDIDRLRMGVKLQAPIFDADSENNILLLASGKTITKGTIENLKKRGIRSVRVHERDLQNLMLPPGESQNSEPKSNQNKRRQKIRLQSVQAASQKQEMDTQRTDSPWHIQTSSFLHEIKPVQNSSYSTEMKNQYREQFTALTKITGSVYKQLLSTKQISMRQIYDITNISFVQMAEDMDLFVLEGMTPIDVGNFCRHGLQMSSLAMAIGTQLGLSRENLIKLSIGCLLHDTGMGRVNSQALWKTKPLNPIEILELKKHPTITYDLLNQVTEVPTISKLIAYQIHERCDGSGYPRGQKGHQIHPLAKIASVADEFIELVSSRPNKLGLLPYQAAEKLVYEASLGKYDCNSVRALLQSISLYPVGSLVELNNGKQAIVIRTNRTYYDNPIVEILEQDGLHQLTNLLEYDDVHVVRAVSEQELQMA</sequence>
<dbReference type="Gene3D" id="1.10.3210.10">
    <property type="entry name" value="Hypothetical protein af1432"/>
    <property type="match status" value="1"/>
</dbReference>